<evidence type="ECO:0000313" key="2">
    <source>
        <dbReference type="EMBL" id="SHG29343.1"/>
    </source>
</evidence>
<evidence type="ECO:0000313" key="3">
    <source>
        <dbReference type="Proteomes" id="UP000184076"/>
    </source>
</evidence>
<dbReference type="Proteomes" id="UP000184076">
    <property type="component" value="Unassembled WGS sequence"/>
</dbReference>
<dbReference type="AlphaFoldDB" id="A0A1M5INH2"/>
<dbReference type="InterPro" id="IPR027417">
    <property type="entry name" value="P-loop_NTPase"/>
</dbReference>
<protein>
    <submittedName>
        <fullName evidence="2">AAA+-type ATPase, SpoVK/Ycf46/Vps4 family</fullName>
    </submittedName>
</protein>
<dbReference type="PANTHER" id="PTHR23077">
    <property type="entry name" value="AAA-FAMILY ATPASE"/>
    <property type="match status" value="1"/>
</dbReference>
<accession>A0A1M5INH2</accession>
<feature type="domain" description="AAA+ ATPase" evidence="1">
    <location>
        <begin position="516"/>
        <end position="645"/>
    </location>
</feature>
<organism evidence="2 3">
    <name type="scientific">Desulfacinum infernum DSM 9756</name>
    <dbReference type="NCBI Taxonomy" id="1121391"/>
    <lineage>
        <taxon>Bacteria</taxon>
        <taxon>Pseudomonadati</taxon>
        <taxon>Thermodesulfobacteriota</taxon>
        <taxon>Syntrophobacteria</taxon>
        <taxon>Syntrophobacterales</taxon>
        <taxon>Syntrophobacteraceae</taxon>
        <taxon>Desulfacinum</taxon>
    </lineage>
</organism>
<name>A0A1M5INH2_9BACT</name>
<reference evidence="3" key="1">
    <citation type="submission" date="2016-11" db="EMBL/GenBank/DDBJ databases">
        <authorList>
            <person name="Varghese N."/>
            <person name="Submissions S."/>
        </authorList>
    </citation>
    <scope>NUCLEOTIDE SEQUENCE [LARGE SCALE GENOMIC DNA]</scope>
    <source>
        <strain evidence="3">DSM 9756</strain>
    </source>
</reference>
<dbReference type="PANTHER" id="PTHR23077:SF117">
    <property type="entry name" value="AAA+ ATPASE DOMAIN-CONTAINING PROTEIN"/>
    <property type="match status" value="1"/>
</dbReference>
<dbReference type="SMART" id="SM00382">
    <property type="entry name" value="AAA"/>
    <property type="match status" value="2"/>
</dbReference>
<dbReference type="GO" id="GO:0005524">
    <property type="term" value="F:ATP binding"/>
    <property type="evidence" value="ECO:0007669"/>
    <property type="project" value="InterPro"/>
</dbReference>
<keyword evidence="3" id="KW-1185">Reference proteome</keyword>
<dbReference type="SUPFAM" id="SSF52540">
    <property type="entry name" value="P-loop containing nucleoside triphosphate hydrolases"/>
    <property type="match status" value="2"/>
</dbReference>
<gene>
    <name evidence="2" type="ORF">SAMN02745206_03631</name>
</gene>
<dbReference type="Gene3D" id="3.40.50.300">
    <property type="entry name" value="P-loop containing nucleotide triphosphate hydrolases"/>
    <property type="match status" value="2"/>
</dbReference>
<evidence type="ECO:0000259" key="1">
    <source>
        <dbReference type="SMART" id="SM00382"/>
    </source>
</evidence>
<proteinExistence type="predicted"/>
<dbReference type="GO" id="GO:0016887">
    <property type="term" value="F:ATP hydrolysis activity"/>
    <property type="evidence" value="ECO:0007669"/>
    <property type="project" value="InterPro"/>
</dbReference>
<sequence>MIRGRRSRSGNPRVFPRISSVRACVYLERTFAADPRFDRETLEVLLHVAGEHVVHLTRDLLGAHSPATLKHIERKMIQESLDHKDMANILFLTSAQTDGERRKKMKSVVLDFLARRRRAGRHLADPLKERLGKMADLLRLNTTEMELCSFVYTLTENKCLHDYYFEYLQCHRMSGRNLLAATLGTNEEELEKAFQGPLTQLGYLIIDQDEMYLTYEFRKFLENPGVQLMEAHFGAVEPEPVPLNAHPIDQDALDYMRALLKKKPNHPVHILLYGPPGSGKSSFARALANLQDDPAYAVIADKESSQSNRRISIETCITATNTGNGAIIIVDEADNLLNTDLPWFFGKHGTDKGWLNELMDRPGLRMIWITNSIEDIDESVRRRFTFSMAFKTLGGDRKKRLWLSIMEANGVAHLVDDATLKELTRRYHVSAGAIDTAVKGAKMAGWTSQEKFCKALTMALSAHERLLHDGSEPIPVGLVRSDYTLEGLSIKGDFEAMLAHIDALRNFCQEEPNGRVGLAALFHGPPGVGKTELGRYLADRIGRQIMICGAADILSKYVGQTERNIRSVFASAEAAEAVLMIDEVESVLYSRNRAERSWELSRTNELLTSMERFRGVFIATTNRLEDVDPAALRRFHHKIGLDYLTDAGKRLFYDKYLTPLVGAPLSEVEAKLLYRIRNLTPGDFKVVSETRRFRGEVITHQELIKALLRESTLKESHGGRAAIGF</sequence>
<dbReference type="InterPro" id="IPR050168">
    <property type="entry name" value="AAA_ATPase_domain"/>
</dbReference>
<dbReference type="STRING" id="1121391.SAMN02745206_03631"/>
<dbReference type="InterPro" id="IPR003959">
    <property type="entry name" value="ATPase_AAA_core"/>
</dbReference>
<dbReference type="EMBL" id="FQVB01000058">
    <property type="protein sequence ID" value="SHG29343.1"/>
    <property type="molecule type" value="Genomic_DNA"/>
</dbReference>
<dbReference type="InterPro" id="IPR003593">
    <property type="entry name" value="AAA+_ATPase"/>
</dbReference>
<dbReference type="CDD" id="cd19481">
    <property type="entry name" value="RecA-like_protease"/>
    <property type="match status" value="1"/>
</dbReference>
<feature type="domain" description="AAA+ ATPase" evidence="1">
    <location>
        <begin position="266"/>
        <end position="394"/>
    </location>
</feature>
<dbReference type="Pfam" id="PF00004">
    <property type="entry name" value="AAA"/>
    <property type="match status" value="2"/>
</dbReference>